<comment type="caution">
    <text evidence="1">The sequence shown here is derived from an EMBL/GenBank/DDBJ whole genome shotgun (WGS) entry which is preliminary data.</text>
</comment>
<protein>
    <submittedName>
        <fullName evidence="1">Uncharacterized protein</fullName>
    </submittedName>
</protein>
<sequence length="32" mass="3633">MSVFGQSVSRFSGYQLADLFAEKPENRITEKP</sequence>
<gene>
    <name evidence="1" type="ORF">S06H3_48363</name>
</gene>
<feature type="non-terminal residue" evidence="1">
    <location>
        <position position="32"/>
    </location>
</feature>
<dbReference type="AlphaFoldDB" id="X1NBU6"/>
<name>X1NBU6_9ZZZZ</name>
<proteinExistence type="predicted"/>
<evidence type="ECO:0000313" key="1">
    <source>
        <dbReference type="EMBL" id="GAI41467.1"/>
    </source>
</evidence>
<dbReference type="EMBL" id="BARV01030447">
    <property type="protein sequence ID" value="GAI41467.1"/>
    <property type="molecule type" value="Genomic_DNA"/>
</dbReference>
<reference evidence="1" key="1">
    <citation type="journal article" date="2014" name="Front. Microbiol.">
        <title>High frequency of phylogenetically diverse reductive dehalogenase-homologous genes in deep subseafloor sedimentary metagenomes.</title>
        <authorList>
            <person name="Kawai M."/>
            <person name="Futagami T."/>
            <person name="Toyoda A."/>
            <person name="Takaki Y."/>
            <person name="Nishi S."/>
            <person name="Hori S."/>
            <person name="Arai W."/>
            <person name="Tsubouchi T."/>
            <person name="Morono Y."/>
            <person name="Uchiyama I."/>
            <person name="Ito T."/>
            <person name="Fujiyama A."/>
            <person name="Inagaki F."/>
            <person name="Takami H."/>
        </authorList>
    </citation>
    <scope>NUCLEOTIDE SEQUENCE</scope>
    <source>
        <strain evidence="1">Expedition CK06-06</strain>
    </source>
</reference>
<accession>X1NBU6</accession>
<organism evidence="1">
    <name type="scientific">marine sediment metagenome</name>
    <dbReference type="NCBI Taxonomy" id="412755"/>
    <lineage>
        <taxon>unclassified sequences</taxon>
        <taxon>metagenomes</taxon>
        <taxon>ecological metagenomes</taxon>
    </lineage>
</organism>